<evidence type="ECO:0000313" key="3">
    <source>
        <dbReference type="Proteomes" id="UP001596037"/>
    </source>
</evidence>
<dbReference type="InterPro" id="IPR006224">
    <property type="entry name" value="PsdUridine_synth_RluA-like_CS"/>
</dbReference>
<comment type="caution">
    <text evidence="2">The sequence shown here is derived from an EMBL/GenBank/DDBJ whole genome shotgun (WGS) entry which is preliminary data.</text>
</comment>
<dbReference type="EMBL" id="JBHSMF010000009">
    <property type="protein sequence ID" value="MFC5498721.1"/>
    <property type="molecule type" value="Genomic_DNA"/>
</dbReference>
<dbReference type="Pfam" id="PF00849">
    <property type="entry name" value="PseudoU_synth_2"/>
    <property type="match status" value="1"/>
</dbReference>
<dbReference type="SUPFAM" id="SSF55120">
    <property type="entry name" value="Pseudouridine synthase"/>
    <property type="match status" value="1"/>
</dbReference>
<keyword evidence="3" id="KW-1185">Reference proteome</keyword>
<reference evidence="3" key="1">
    <citation type="journal article" date="2019" name="Int. J. Syst. Evol. Microbiol.">
        <title>The Global Catalogue of Microorganisms (GCM) 10K type strain sequencing project: providing services to taxonomists for standard genome sequencing and annotation.</title>
        <authorList>
            <consortium name="The Broad Institute Genomics Platform"/>
            <consortium name="The Broad Institute Genome Sequencing Center for Infectious Disease"/>
            <person name="Wu L."/>
            <person name="Ma J."/>
        </authorList>
    </citation>
    <scope>NUCLEOTIDE SEQUENCE [LARGE SCALE GENOMIC DNA]</scope>
    <source>
        <strain evidence="3">CCUG 57401</strain>
    </source>
</reference>
<feature type="domain" description="Pseudouridine synthase RsuA/RluA-like" evidence="1">
    <location>
        <begin position="93"/>
        <end position="243"/>
    </location>
</feature>
<evidence type="ECO:0000313" key="2">
    <source>
        <dbReference type="EMBL" id="MFC5498721.1"/>
    </source>
</evidence>
<protein>
    <submittedName>
        <fullName evidence="2">Pseudouridine synthase</fullName>
    </submittedName>
</protein>
<dbReference type="PROSITE" id="PS01129">
    <property type="entry name" value="PSI_RLU"/>
    <property type="match status" value="1"/>
</dbReference>
<organism evidence="2 3">
    <name type="scientific">Caenimonas terrae</name>
    <dbReference type="NCBI Taxonomy" id="696074"/>
    <lineage>
        <taxon>Bacteria</taxon>
        <taxon>Pseudomonadati</taxon>
        <taxon>Pseudomonadota</taxon>
        <taxon>Betaproteobacteria</taxon>
        <taxon>Burkholderiales</taxon>
        <taxon>Comamonadaceae</taxon>
        <taxon>Caenimonas</taxon>
    </lineage>
</organism>
<dbReference type="PANTHER" id="PTHR21600">
    <property type="entry name" value="MITOCHONDRIAL RNA PSEUDOURIDINE SYNTHASE"/>
    <property type="match status" value="1"/>
</dbReference>
<dbReference type="Gene3D" id="3.30.2350.10">
    <property type="entry name" value="Pseudouridine synthase"/>
    <property type="match status" value="1"/>
</dbReference>
<dbReference type="InterPro" id="IPR020103">
    <property type="entry name" value="PsdUridine_synth_cat_dom_sf"/>
</dbReference>
<accession>A0ABW0NDI5</accession>
<dbReference type="PANTHER" id="PTHR21600:SF84">
    <property type="entry name" value="PSEUDOURIDINE SYNTHASE RSUA_RLUA-LIKE DOMAIN-CONTAINING PROTEIN"/>
    <property type="match status" value="1"/>
</dbReference>
<dbReference type="Proteomes" id="UP001596037">
    <property type="component" value="Unassembled WGS sequence"/>
</dbReference>
<gene>
    <name evidence="2" type="ORF">ACFPOE_14330</name>
</gene>
<name>A0ABW0NDI5_9BURK</name>
<dbReference type="InterPro" id="IPR006145">
    <property type="entry name" value="PsdUridine_synth_RsuA/RluA"/>
</dbReference>
<dbReference type="InterPro" id="IPR050188">
    <property type="entry name" value="RluA_PseudoU_synthase"/>
</dbReference>
<evidence type="ECO:0000259" key="1">
    <source>
        <dbReference type="Pfam" id="PF00849"/>
    </source>
</evidence>
<dbReference type="RefSeq" id="WP_376850805.1">
    <property type="nucleotide sequence ID" value="NZ_JBHSMF010000009.1"/>
</dbReference>
<proteinExistence type="predicted"/>
<sequence>MLPVRDGVGPSQVALPAGQWASLLDFLVQRFPAISMAEWTCRMEAGDVVDGTGRRVAPGEPYLPLGRLYYYRTVANEPANAARASVLFEDELLVVADKPHFLPVTPSGDYLQETLLVRLRRQLGFDALTPLHRIDRETAGIVLFAKQPATCAGYHALFAGRAVAKVYQAIAASNPLLRFPLERASTLVEGGHFMQMREAPVDAAREANAQTRIELVETRGAHARYRLHPLTGKRHQLRVHMAALGLPILGDRIYPALLPQGGDEPGNPLRLLAQSIAFRDPVTGLERSFASRQRLDFPPPAASGR</sequence>